<feature type="domain" description="AMP-dependent synthetase/ligase" evidence="1">
    <location>
        <begin position="7"/>
        <end position="75"/>
    </location>
</feature>
<sequence length="77" mass="8521">CASLIKGKTTAIWLTSGLFNEYLDALQPLFGQLRYLIIGGDILDPRKIQRVLSADTKPERLINGYGPTETTTFAATY</sequence>
<dbReference type="SUPFAM" id="SSF56801">
    <property type="entry name" value="Acetyl-CoA synthetase-like"/>
    <property type="match status" value="1"/>
</dbReference>
<feature type="non-terminal residue" evidence="2">
    <location>
        <position position="1"/>
    </location>
</feature>
<organism evidence="2 3">
    <name type="scientific">Xenorhabdus santafensis</name>
    <dbReference type="NCBI Taxonomy" id="2582833"/>
    <lineage>
        <taxon>Bacteria</taxon>
        <taxon>Pseudomonadati</taxon>
        <taxon>Pseudomonadota</taxon>
        <taxon>Gammaproteobacteria</taxon>
        <taxon>Enterobacterales</taxon>
        <taxon>Morganellaceae</taxon>
        <taxon>Xenorhabdus</taxon>
    </lineage>
</organism>
<evidence type="ECO:0000259" key="1">
    <source>
        <dbReference type="Pfam" id="PF00501"/>
    </source>
</evidence>
<accession>A0ABU4SF75</accession>
<gene>
    <name evidence="2" type="ORF">FE392_19240</name>
</gene>
<dbReference type="Pfam" id="PF00501">
    <property type="entry name" value="AMP-binding"/>
    <property type="match status" value="1"/>
</dbReference>
<reference evidence="3" key="1">
    <citation type="journal article" date="2024" name="Toxins">
        <title>Genome Sequence Analysis of Native Xenorhabdus Strains Isolated from Entomopathogenic Nematodes in Argentina.</title>
        <authorList>
            <person name="Palma L."/>
            <person name="Frizzo L."/>
            <person name="Kaiser S."/>
            <person name="Berry C."/>
            <person name="Caballero P."/>
            <person name="Bode H.B."/>
            <person name="Del Valle E.E."/>
        </authorList>
    </citation>
    <scope>NUCLEOTIDE SEQUENCE [LARGE SCALE GENOMIC DNA]</scope>
    <source>
        <strain evidence="3">12</strain>
    </source>
</reference>
<protein>
    <recommendedName>
        <fullName evidence="1">AMP-dependent synthetase/ligase domain-containing protein</fullName>
    </recommendedName>
</protein>
<dbReference type="Gene3D" id="3.40.50.980">
    <property type="match status" value="1"/>
</dbReference>
<name>A0ABU4SF75_9GAMM</name>
<feature type="non-terminal residue" evidence="2">
    <location>
        <position position="77"/>
    </location>
</feature>
<keyword evidence="3" id="KW-1185">Reference proteome</keyword>
<dbReference type="EMBL" id="VCDN01000147">
    <property type="protein sequence ID" value="MDX7989400.1"/>
    <property type="molecule type" value="Genomic_DNA"/>
</dbReference>
<proteinExistence type="predicted"/>
<dbReference type="Proteomes" id="UP001271890">
    <property type="component" value="Unassembled WGS sequence"/>
</dbReference>
<dbReference type="RefSeq" id="WP_319931770.1">
    <property type="nucleotide sequence ID" value="NZ_VCDN01000147.1"/>
</dbReference>
<evidence type="ECO:0000313" key="2">
    <source>
        <dbReference type="EMBL" id="MDX7989400.1"/>
    </source>
</evidence>
<evidence type="ECO:0000313" key="3">
    <source>
        <dbReference type="Proteomes" id="UP001271890"/>
    </source>
</evidence>
<dbReference type="InterPro" id="IPR000873">
    <property type="entry name" value="AMP-dep_synth/lig_dom"/>
</dbReference>
<comment type="caution">
    <text evidence="2">The sequence shown here is derived from an EMBL/GenBank/DDBJ whole genome shotgun (WGS) entry which is preliminary data.</text>
</comment>